<dbReference type="PANTHER" id="PTHR38760:SF1">
    <property type="entry name" value="ADENYLATE CYCLASE"/>
    <property type="match status" value="1"/>
</dbReference>
<dbReference type="KEGG" id="tcd:AAIA72_13745"/>
<sequence length="961" mass="110229">MGLQRIIRTNYHDGVDRKTLKALVNRFCRISEQRLQRMGDVLSHKQMHLVRQLPMLFHCHHPLLPGYVHADTPHGLANFSPDKTLIAETRRFARSFVYHPDPAGRTDIVALFLMGSIGTVAHSGGSDVDVWLCHRSDLDSEAQRLLRDKANAICAHARTLGLDMHIFLVNAEDFRHGRHNAEVDQEDCGTAQHYLLLDEFYRTSVWLGGAWPLWWLIPADQEQDYEALTQMLVGKRFIRRDQFVDFGGVARIPASEFIGAGLWQLYKGIDAPYKSVLKLMLTEVYAHEFPFTQNLSLMFKQTVYEDRTEPLDVDPYVMVYHKLAGYLEQDNPPERLELVRRAFYLKVGEKLSLPQRKPGWRREVMSRLVESWQWPESTLRHLDRRAQWKVDEVLAERRRVVNELTASYRFISLFVRERKLTHAISQRDMNLLGRKLHAAFQRKAGKIERINPNIAPDISEPQLAFHHLTTQNPDIPHDGWLLYRNLPSAAEALLHPVLKRSHSLIELVVWAWLNQILTPATSLALAPGQTDATQYELQQIVSALGQHLPLPLPDVPQDAFSRPRQVTRVLLFVNVGVDPMQPLTRKGLHKISDQTDSLGYSADRHNLVRTLDMVLLNSWNEVSVQRYRLGDTLIQCLTNYMTLLLEGGQWGASLPAVSVHCYCPTRATAIARRVEHLFRQISRCFFTHPVQHAGRYILQIEHQFYVIQFREGRPRIQAHPSRDALLDALAAPQARYSPILLDGYALRDDPLAAIAEKQKSQTLQVFIALEDDTAHLYVRDEKGSLLGFCRPADTPERILMPLIRFLAAVEERRLMHAGLDDAPISQTEYYSLSRQPNSNRYTAQPIRVPGGQGRVHYHELQAVATVENGQLHYTLYYDHQEFSSLEYGSQLFPALAHYILSRRASGERYPVYITDLSLPHDMPGHDSARGLQTIDYLRVKLDLETRLMNAMARTPTTPRPD</sequence>
<reference evidence="2" key="1">
    <citation type="submission" date="2024-05" db="EMBL/GenBank/DDBJ databases">
        <title>Genome sequencing of novel strain.</title>
        <authorList>
            <person name="Ganbat D."/>
            <person name="Ganbat S."/>
            <person name="Lee S.-J."/>
        </authorList>
    </citation>
    <scope>NUCLEOTIDE SEQUENCE</scope>
    <source>
        <strain evidence="2">SMD15-11</strain>
    </source>
</reference>
<dbReference type="AlphaFoldDB" id="A0AB39UUA6"/>
<evidence type="ECO:0000259" key="1">
    <source>
        <dbReference type="Pfam" id="PF12633"/>
    </source>
</evidence>
<dbReference type="PIRSF" id="PIRSF001444">
    <property type="entry name" value="Adenylate_cycl"/>
    <property type="match status" value="1"/>
</dbReference>
<organism evidence="2">
    <name type="scientific">Thermohahella caldifontis</name>
    <dbReference type="NCBI Taxonomy" id="3142973"/>
    <lineage>
        <taxon>Bacteria</taxon>
        <taxon>Pseudomonadati</taxon>
        <taxon>Pseudomonadota</taxon>
        <taxon>Gammaproteobacteria</taxon>
        <taxon>Oceanospirillales</taxon>
        <taxon>Hahellaceae</taxon>
        <taxon>Thermohahella</taxon>
    </lineage>
</organism>
<dbReference type="GO" id="GO:0004016">
    <property type="term" value="F:adenylate cyclase activity"/>
    <property type="evidence" value="ECO:0007669"/>
    <property type="project" value="InterPro"/>
</dbReference>
<accession>A0AB39UUA6</accession>
<dbReference type="Pfam" id="PF12633">
    <property type="entry name" value="Adenyl_cycl_N"/>
    <property type="match status" value="1"/>
</dbReference>
<dbReference type="InterPro" id="IPR024685">
    <property type="entry name" value="Adenylate_cyclase_1_N"/>
</dbReference>
<proteinExistence type="predicted"/>
<protein>
    <submittedName>
        <fullName evidence="2">Class I adenylate cyclase</fullName>
    </submittedName>
</protein>
<feature type="domain" description="Adenylate cyclase class-I N-terminal" evidence="1">
    <location>
        <begin position="20"/>
        <end position="215"/>
    </location>
</feature>
<name>A0AB39UUA6_9GAMM</name>
<dbReference type="Pfam" id="PF01295">
    <property type="entry name" value="Adenylate_cycl"/>
    <property type="match status" value="1"/>
</dbReference>
<evidence type="ECO:0000313" key="2">
    <source>
        <dbReference type="EMBL" id="XDT71857.1"/>
    </source>
</evidence>
<dbReference type="EMBL" id="CP154858">
    <property type="protein sequence ID" value="XDT71857.1"/>
    <property type="molecule type" value="Genomic_DNA"/>
</dbReference>
<dbReference type="PANTHER" id="PTHR38760">
    <property type="entry name" value="ADENYLATE CYCLASE"/>
    <property type="match status" value="1"/>
</dbReference>
<dbReference type="RefSeq" id="WP_369600881.1">
    <property type="nucleotide sequence ID" value="NZ_CP154858.1"/>
</dbReference>
<dbReference type="InterPro" id="IPR000274">
    <property type="entry name" value="Adenylate_cyclase_1"/>
</dbReference>
<dbReference type="GO" id="GO:0006171">
    <property type="term" value="P:cAMP biosynthetic process"/>
    <property type="evidence" value="ECO:0007669"/>
    <property type="project" value="InterPro"/>
</dbReference>
<gene>
    <name evidence="2" type="ORF">AAIA72_13745</name>
</gene>